<feature type="domain" description="PiggyBac transposable element-derived protein" evidence="1">
    <location>
        <begin position="11"/>
        <end position="234"/>
    </location>
</feature>
<dbReference type="EMBL" id="JANEYF010001779">
    <property type="protein sequence ID" value="KAJ8957320.1"/>
    <property type="molecule type" value="Genomic_DNA"/>
</dbReference>
<name>A0AAV8Z1N9_9CUCU</name>
<dbReference type="Pfam" id="PF13843">
    <property type="entry name" value="DDE_Tnp_1_7"/>
    <property type="match status" value="1"/>
</dbReference>
<organism evidence="2 3">
    <name type="scientific">Rhamnusium bicolor</name>
    <dbReference type="NCBI Taxonomy" id="1586634"/>
    <lineage>
        <taxon>Eukaryota</taxon>
        <taxon>Metazoa</taxon>
        <taxon>Ecdysozoa</taxon>
        <taxon>Arthropoda</taxon>
        <taxon>Hexapoda</taxon>
        <taxon>Insecta</taxon>
        <taxon>Pterygota</taxon>
        <taxon>Neoptera</taxon>
        <taxon>Endopterygota</taxon>
        <taxon>Coleoptera</taxon>
        <taxon>Polyphaga</taxon>
        <taxon>Cucujiformia</taxon>
        <taxon>Chrysomeloidea</taxon>
        <taxon>Cerambycidae</taxon>
        <taxon>Lepturinae</taxon>
        <taxon>Rhagiini</taxon>
        <taxon>Rhamnusium</taxon>
    </lineage>
</organism>
<comment type="caution">
    <text evidence="2">The sequence shown here is derived from an EMBL/GenBank/DDBJ whole genome shotgun (WGS) entry which is preliminary data.</text>
</comment>
<evidence type="ECO:0000313" key="2">
    <source>
        <dbReference type="EMBL" id="KAJ8957320.1"/>
    </source>
</evidence>
<proteinExistence type="predicted"/>
<dbReference type="PANTHER" id="PTHR46599">
    <property type="entry name" value="PIGGYBAC TRANSPOSABLE ELEMENT-DERIVED PROTEIN 4"/>
    <property type="match status" value="1"/>
</dbReference>
<dbReference type="AlphaFoldDB" id="A0AAV8Z1N9"/>
<sequence>MFVSDQLLDHNLYAAQGHITSGKKYTQTDINEIKVFLGINILMGKKHLPSYRDHWSSGPHLHDYFISNLMSVNRFGWLLGNLHLNDNISMPRRNEPNYDKLYRLCPYLSSLEESFQSCLHLHEHVAIDESMIRFKGRSSLKQCMPKKPIKRGFKVWVLADETGYAWRFDISTGKSQDGVQKNLGSSVVKNLCKDLVGKGHKIYFDNYFNGIELLTWLKDNKLNACGTINPNRKYLHILKPDKEFKKVILTLMVVIL</sequence>
<gene>
    <name evidence="2" type="ORF">NQ314_006569</name>
</gene>
<dbReference type="PANTHER" id="PTHR46599:SF2">
    <property type="entry name" value="PIGGYBAC TRANSPOSABLE ELEMENT-DERIVED PROTEIN 4-LIKE"/>
    <property type="match status" value="1"/>
</dbReference>
<evidence type="ECO:0000313" key="3">
    <source>
        <dbReference type="Proteomes" id="UP001162156"/>
    </source>
</evidence>
<dbReference type="InterPro" id="IPR029526">
    <property type="entry name" value="PGBD"/>
</dbReference>
<dbReference type="Proteomes" id="UP001162156">
    <property type="component" value="Unassembled WGS sequence"/>
</dbReference>
<accession>A0AAV8Z1N9</accession>
<reference evidence="2" key="1">
    <citation type="journal article" date="2023" name="Insect Mol. Biol.">
        <title>Genome sequencing provides insights into the evolution of gene families encoding plant cell wall-degrading enzymes in longhorned beetles.</title>
        <authorList>
            <person name="Shin N.R."/>
            <person name="Okamura Y."/>
            <person name="Kirsch R."/>
            <person name="Pauchet Y."/>
        </authorList>
    </citation>
    <scope>NUCLEOTIDE SEQUENCE</scope>
    <source>
        <strain evidence="2">RBIC_L_NR</strain>
    </source>
</reference>
<keyword evidence="3" id="KW-1185">Reference proteome</keyword>
<protein>
    <recommendedName>
        <fullName evidence="1">PiggyBac transposable element-derived protein domain-containing protein</fullName>
    </recommendedName>
</protein>
<evidence type="ECO:0000259" key="1">
    <source>
        <dbReference type="Pfam" id="PF13843"/>
    </source>
</evidence>